<dbReference type="Gene3D" id="1.10.287.110">
    <property type="entry name" value="DnaJ domain"/>
    <property type="match status" value="1"/>
</dbReference>
<dbReference type="Proteomes" id="UP000245946">
    <property type="component" value="Unassembled WGS sequence"/>
</dbReference>
<dbReference type="EMBL" id="KZ819306">
    <property type="protein sequence ID" value="PWN95195.1"/>
    <property type="molecule type" value="Genomic_DNA"/>
</dbReference>
<feature type="compositionally biased region" description="Low complexity" evidence="2">
    <location>
        <begin position="195"/>
        <end position="208"/>
    </location>
</feature>
<dbReference type="AlphaFoldDB" id="A0A316Z4R3"/>
<keyword evidence="1" id="KW-0143">Chaperone</keyword>
<dbReference type="Pfam" id="PF00226">
    <property type="entry name" value="DnaJ"/>
    <property type="match status" value="1"/>
</dbReference>
<dbReference type="PANTHER" id="PTHR44145">
    <property type="entry name" value="DNAJ HOMOLOG SUBFAMILY A MEMBER 3, MITOCHONDRIAL"/>
    <property type="match status" value="1"/>
</dbReference>
<reference evidence="4 5" key="1">
    <citation type="journal article" date="2018" name="Mol. Biol. Evol.">
        <title>Broad Genomic Sampling Reveals a Smut Pathogenic Ancestry of the Fungal Clade Ustilaginomycotina.</title>
        <authorList>
            <person name="Kijpornyongpan T."/>
            <person name="Mondo S.J."/>
            <person name="Barry K."/>
            <person name="Sandor L."/>
            <person name="Lee J."/>
            <person name="Lipzen A."/>
            <person name="Pangilinan J."/>
            <person name="LaButti K."/>
            <person name="Hainaut M."/>
            <person name="Henrissat B."/>
            <person name="Grigoriev I.V."/>
            <person name="Spatafora J.W."/>
            <person name="Aime M.C."/>
        </authorList>
    </citation>
    <scope>NUCLEOTIDE SEQUENCE [LARGE SCALE GENOMIC DNA]</scope>
    <source>
        <strain evidence="4 5">MCA 4186</strain>
    </source>
</reference>
<dbReference type="PRINTS" id="PR00625">
    <property type="entry name" value="JDOMAIN"/>
</dbReference>
<dbReference type="PROSITE" id="PS00636">
    <property type="entry name" value="DNAJ_1"/>
    <property type="match status" value="1"/>
</dbReference>
<dbReference type="OrthoDB" id="445556at2759"/>
<organism evidence="4 5">
    <name type="scientific">Tilletiopsis washingtonensis</name>
    <dbReference type="NCBI Taxonomy" id="58919"/>
    <lineage>
        <taxon>Eukaryota</taxon>
        <taxon>Fungi</taxon>
        <taxon>Dikarya</taxon>
        <taxon>Basidiomycota</taxon>
        <taxon>Ustilaginomycotina</taxon>
        <taxon>Exobasidiomycetes</taxon>
        <taxon>Entylomatales</taxon>
        <taxon>Entylomatales incertae sedis</taxon>
        <taxon>Tilletiopsis</taxon>
    </lineage>
</organism>
<dbReference type="STRING" id="58919.A0A316Z4R3"/>
<dbReference type="InterPro" id="IPR018253">
    <property type="entry name" value="DnaJ_domain_CS"/>
</dbReference>
<feature type="compositionally biased region" description="Low complexity" evidence="2">
    <location>
        <begin position="100"/>
        <end position="118"/>
    </location>
</feature>
<dbReference type="InterPro" id="IPR001623">
    <property type="entry name" value="DnaJ_domain"/>
</dbReference>
<gene>
    <name evidence="4" type="ORF">FA09DRAFT_341401</name>
</gene>
<evidence type="ECO:0000259" key="3">
    <source>
        <dbReference type="PROSITE" id="PS50076"/>
    </source>
</evidence>
<evidence type="ECO:0000313" key="4">
    <source>
        <dbReference type="EMBL" id="PWN95195.1"/>
    </source>
</evidence>
<keyword evidence="5" id="KW-1185">Reference proteome</keyword>
<dbReference type="PANTHER" id="PTHR44145:SF3">
    <property type="entry name" value="DNAJ HOMOLOG SUBFAMILY A MEMBER 3, MITOCHONDRIAL"/>
    <property type="match status" value="1"/>
</dbReference>
<dbReference type="GeneID" id="37271990"/>
<dbReference type="RefSeq" id="XP_025595474.1">
    <property type="nucleotide sequence ID" value="XM_025744446.1"/>
</dbReference>
<feature type="domain" description="J" evidence="3">
    <location>
        <begin position="32"/>
        <end position="97"/>
    </location>
</feature>
<dbReference type="SMART" id="SM00271">
    <property type="entry name" value="DnaJ"/>
    <property type="match status" value="1"/>
</dbReference>
<protein>
    <submittedName>
        <fullName evidence="4">DnaJ-domain-containing protein</fullName>
    </submittedName>
</protein>
<evidence type="ECO:0000256" key="1">
    <source>
        <dbReference type="ARBA" id="ARBA00023186"/>
    </source>
</evidence>
<evidence type="ECO:0000313" key="5">
    <source>
        <dbReference type="Proteomes" id="UP000245946"/>
    </source>
</evidence>
<feature type="region of interest" description="Disordered" evidence="2">
    <location>
        <begin position="195"/>
        <end position="214"/>
    </location>
</feature>
<name>A0A316Z4R3_9BASI</name>
<feature type="region of interest" description="Disordered" evidence="2">
    <location>
        <begin position="92"/>
        <end position="126"/>
    </location>
</feature>
<proteinExistence type="predicted"/>
<dbReference type="InterPro" id="IPR036869">
    <property type="entry name" value="J_dom_sf"/>
</dbReference>
<sequence length="280" mass="30974">MSLLPPPALRHTLRSAAPGGVRHMHASRPRADHYRTLDVPRTASLRDIKAQFYRLSKKWHPDVNRDNEGAKARFQEVSEAWATLGDERARRDYDRRLSERSGSSSPGASSYSSYAPRGAYDESDNTARRARASYAWDYQRRQRPAASETYQRHGASASAWASAAAGGASQTAEQQRAAFDTMVSRNRFREQAAAARAAEAGRARPNPAQAFEEEAGGSTASAVVRFIQVAGLFTLTFWAGSKFAGGTGPVRAEGRGSEDEEWNWLEEYRQVPARMEHAPQ</sequence>
<dbReference type="SUPFAM" id="SSF46565">
    <property type="entry name" value="Chaperone J-domain"/>
    <property type="match status" value="1"/>
</dbReference>
<evidence type="ECO:0000256" key="2">
    <source>
        <dbReference type="SAM" id="MobiDB-lite"/>
    </source>
</evidence>
<accession>A0A316Z4R3</accession>
<dbReference type="PROSITE" id="PS50076">
    <property type="entry name" value="DNAJ_2"/>
    <property type="match status" value="1"/>
</dbReference>
<dbReference type="CDD" id="cd06257">
    <property type="entry name" value="DnaJ"/>
    <property type="match status" value="1"/>
</dbReference>
<dbReference type="InterPro" id="IPR051938">
    <property type="entry name" value="Apopto_cytoskel_mod"/>
</dbReference>